<dbReference type="RefSeq" id="WP_152272682.1">
    <property type="nucleotide sequence ID" value="NZ_VTFX01000005.1"/>
</dbReference>
<dbReference type="Proteomes" id="UP000326852">
    <property type="component" value="Unassembled WGS sequence"/>
</dbReference>
<dbReference type="EMBL" id="VTFX01000005">
    <property type="protein sequence ID" value="KAD3515006.1"/>
    <property type="molecule type" value="Genomic_DNA"/>
</dbReference>
<reference evidence="2 3" key="1">
    <citation type="submission" date="2019-08" db="EMBL/GenBank/DDBJ databases">
        <title>Arthrobacter sp. nov., isolated from plateau pika and Tibetan wild ass.</title>
        <authorList>
            <person name="Ge Y."/>
        </authorList>
    </citation>
    <scope>NUCLEOTIDE SEQUENCE [LARGE SCALE GENOMIC DNA]</scope>
    <source>
        <strain evidence="2 3">785</strain>
    </source>
</reference>
<dbReference type="AlphaFoldDB" id="A0A5N6MEW4"/>
<evidence type="ECO:0000313" key="2">
    <source>
        <dbReference type="EMBL" id="KAD3515006.1"/>
    </source>
</evidence>
<evidence type="ECO:0000313" key="3">
    <source>
        <dbReference type="Proteomes" id="UP000326852"/>
    </source>
</evidence>
<feature type="domain" description="TY-Chap N-terminal" evidence="1">
    <location>
        <begin position="16"/>
        <end position="121"/>
    </location>
</feature>
<organism evidence="2 3">
    <name type="scientific">Arthrobacter yangruifuii</name>
    <dbReference type="NCBI Taxonomy" id="2606616"/>
    <lineage>
        <taxon>Bacteria</taxon>
        <taxon>Bacillati</taxon>
        <taxon>Actinomycetota</taxon>
        <taxon>Actinomycetes</taxon>
        <taxon>Micrococcales</taxon>
        <taxon>Micrococcaceae</taxon>
        <taxon>Arthrobacter</taxon>
    </lineage>
</organism>
<sequence>MRRLSEGQNLGRLPRSIHEEIKWLKDGDFVSIEYGQEIEDAVSPYAQVAREDDYYWCEIVSNTYLPGDTWPLHGDILRDAGWNPPDEDCPNWYSERSGAMAATAAVIHGLRYGRACSDPDFMEWHAATAPPEAE</sequence>
<accession>A0A5N6MEW4</accession>
<dbReference type="InterPro" id="IPR054344">
    <property type="entry name" value="TY-Chap_N"/>
</dbReference>
<keyword evidence="3" id="KW-1185">Reference proteome</keyword>
<dbReference type="Pfam" id="PF22552">
    <property type="entry name" value="TY-Chap3"/>
    <property type="match status" value="1"/>
</dbReference>
<protein>
    <recommendedName>
        <fullName evidence="1">TY-Chap N-terminal domain-containing protein</fullName>
    </recommendedName>
</protein>
<name>A0A5N6MEW4_9MICC</name>
<evidence type="ECO:0000259" key="1">
    <source>
        <dbReference type="Pfam" id="PF22552"/>
    </source>
</evidence>
<comment type="caution">
    <text evidence="2">The sequence shown here is derived from an EMBL/GenBank/DDBJ whole genome shotgun (WGS) entry which is preliminary data.</text>
</comment>
<proteinExistence type="predicted"/>
<gene>
    <name evidence="2" type="ORF">GD627_11895</name>
</gene>